<dbReference type="SUPFAM" id="SSF58069">
    <property type="entry name" value="Virus ectodomain"/>
    <property type="match status" value="1"/>
</dbReference>
<organismHost>
    <name type="scientific">Homo sapiens</name>
    <name type="common">Human</name>
    <dbReference type="NCBI Taxonomy" id="9606"/>
</organismHost>
<dbReference type="Gene3D" id="1.10.287.210">
    <property type="match status" value="1"/>
</dbReference>
<dbReference type="Gene3D" id="1.20.5.170">
    <property type="match status" value="1"/>
</dbReference>
<sequence>TGATICWTLRGATALLATHGLGIKQLHARVLALERYLKDQQLLRDLGLLWKTHLHHCCALGTVVGGNRTKDYIWDNMTWDAGGIEKLAITQTQYTGWLEGIANPAGNKEKDLLALDSWNNLWNWLAKQNGCGYKDIHNDSKGGLG</sequence>
<feature type="non-terminal residue" evidence="1">
    <location>
        <position position="1"/>
    </location>
</feature>
<feature type="non-terminal residue" evidence="1">
    <location>
        <position position="145"/>
    </location>
</feature>
<keyword evidence="1" id="KW-0261">Viral envelope protein</keyword>
<gene>
    <name evidence="1" type="primary">env</name>
</gene>
<organism evidence="1">
    <name type="scientific">Human immunodeficiency virus type 1</name>
    <name type="common">HIV-1</name>
    <dbReference type="NCBI Taxonomy" id="11676"/>
    <lineage>
        <taxon>Viruses</taxon>
        <taxon>Riboviria</taxon>
        <taxon>Pararnavirae</taxon>
        <taxon>Artverviricota</taxon>
        <taxon>Revtraviricetes</taxon>
        <taxon>Ortervirales</taxon>
        <taxon>Retroviridae</taxon>
        <taxon>Orthoretrovirinae</taxon>
        <taxon>Lentivirus</taxon>
        <taxon>Lentivirus humimdef1</taxon>
    </lineage>
</organism>
<keyword evidence="1" id="KW-0946">Virion</keyword>
<accession>Q64G85</accession>
<reference evidence="1" key="1">
    <citation type="journal article" date="2005" name="AIDS Res. Hum. Retroviruses">
        <title>HIV type 1 subtypes in circulation in northern Kenya.</title>
        <authorList>
            <person name="Khamadi S.A."/>
            <person name="Ochieng W."/>
            <person name="Lihana R.W."/>
            <person name="Kinyua J."/>
            <person name="Muriuki J."/>
            <person name="Mwangi J."/>
            <person name="Lwembe R."/>
            <person name="Kiptoo M."/>
            <person name="Osman S."/>
            <person name="Lagat N."/>
            <person name="Pelle R."/>
            <person name="Muigai A."/>
            <person name="Carter J.Y."/>
            <person name="Oishi I."/>
            <person name="Ichimura H."/>
            <person name="Mwaniki D.L."/>
            <person name="Okoth F.A."/>
            <person name="Mpoke S."/>
            <person name="Songok E.M."/>
        </authorList>
    </citation>
    <scope>NUCLEOTIDE SEQUENCE</scope>
    <source>
        <strain evidence="1">MYDH027</strain>
    </source>
</reference>
<dbReference type="EMBL" id="AY697980">
    <property type="protein sequence ID" value="AAU21248.1"/>
    <property type="molecule type" value="Genomic_DNA"/>
</dbReference>
<proteinExistence type="predicted"/>
<evidence type="ECO:0000313" key="1">
    <source>
        <dbReference type="EMBL" id="AAU21248.1"/>
    </source>
</evidence>
<name>Q64G85_HV1</name>
<dbReference type="GO" id="GO:0019031">
    <property type="term" value="C:viral envelope"/>
    <property type="evidence" value="ECO:0007669"/>
    <property type="project" value="UniProtKB-KW"/>
</dbReference>
<protein>
    <submittedName>
        <fullName evidence="1">Envelope glycoprotein</fullName>
    </submittedName>
</protein>